<dbReference type="OrthoDB" id="72290at2"/>
<organism evidence="1 2">
    <name type="scientific">Deinococcus puniceus</name>
    <dbReference type="NCBI Taxonomy" id="1182568"/>
    <lineage>
        <taxon>Bacteria</taxon>
        <taxon>Thermotogati</taxon>
        <taxon>Deinococcota</taxon>
        <taxon>Deinococci</taxon>
        <taxon>Deinococcales</taxon>
        <taxon>Deinococcaceae</taxon>
        <taxon>Deinococcus</taxon>
    </lineage>
</organism>
<protein>
    <recommendedName>
        <fullName evidence="3">BrnT family toxin</fullName>
    </recommendedName>
</protein>
<sequence>MNFDWDFSNLEHIARHKVEPEEAEEVLADPAVLSVAAHRGPRGQPRFGSLGATEIGRVLVIFSELRGHKIRVVTARPATAEELSCYENEE</sequence>
<dbReference type="InterPro" id="IPR007460">
    <property type="entry name" value="BrnT_toxin"/>
</dbReference>
<reference evidence="1 2" key="1">
    <citation type="submission" date="2015-01" db="EMBL/GenBank/DDBJ databases">
        <title>Deinococcus puniceus/DY1/ whole genome sequencing.</title>
        <authorList>
            <person name="Kim M.K."/>
            <person name="Srinivasan S."/>
            <person name="Lee J.-J."/>
        </authorList>
    </citation>
    <scope>NUCLEOTIDE SEQUENCE [LARGE SCALE GENOMIC DNA]</scope>
    <source>
        <strain evidence="1 2">DY1</strain>
    </source>
</reference>
<accession>A0A172T712</accession>
<evidence type="ECO:0000313" key="2">
    <source>
        <dbReference type="Proteomes" id="UP000077363"/>
    </source>
</evidence>
<name>A0A172T712_9DEIO</name>
<gene>
    <name evidence="1" type="ORF">SU48_01195</name>
</gene>
<evidence type="ECO:0000313" key="1">
    <source>
        <dbReference type="EMBL" id="ANE42603.1"/>
    </source>
</evidence>
<dbReference type="AlphaFoldDB" id="A0A172T712"/>
<dbReference type="InterPro" id="IPR038573">
    <property type="entry name" value="BrnT_sf"/>
</dbReference>
<dbReference type="Proteomes" id="UP000077363">
    <property type="component" value="Chromosome"/>
</dbReference>
<dbReference type="Pfam" id="PF04365">
    <property type="entry name" value="BrnT_toxin"/>
    <property type="match status" value="1"/>
</dbReference>
<dbReference type="KEGG" id="dpu:SU48_01195"/>
<dbReference type="RefSeq" id="WP_064013651.1">
    <property type="nucleotide sequence ID" value="NZ_CP011387.1"/>
</dbReference>
<dbReference type="EMBL" id="CP011387">
    <property type="protein sequence ID" value="ANE42603.1"/>
    <property type="molecule type" value="Genomic_DNA"/>
</dbReference>
<keyword evidence="2" id="KW-1185">Reference proteome</keyword>
<dbReference type="PATRIC" id="fig|1182568.3.peg.242"/>
<dbReference type="STRING" id="1182568.SU48_01195"/>
<dbReference type="Gene3D" id="3.10.450.530">
    <property type="entry name" value="Ribonuclease toxin, BrnT, of type II toxin-antitoxin system"/>
    <property type="match status" value="1"/>
</dbReference>
<evidence type="ECO:0008006" key="3">
    <source>
        <dbReference type="Google" id="ProtNLM"/>
    </source>
</evidence>
<proteinExistence type="predicted"/>